<evidence type="ECO:0000313" key="9">
    <source>
        <dbReference type="Proteomes" id="UP000485058"/>
    </source>
</evidence>
<dbReference type="EC" id="2.4.1.21" evidence="3"/>
<evidence type="ECO:0000256" key="4">
    <source>
        <dbReference type="ARBA" id="ARBA00022676"/>
    </source>
</evidence>
<dbReference type="PANTHER" id="PTHR46083:SF5">
    <property type="entry name" value="STARCH SYNTHASE 3, CHLOROPLASTIC_AMYLOPLASTIC"/>
    <property type="match status" value="1"/>
</dbReference>
<name>A0A699YTW2_HAELA</name>
<comment type="catalytic activity">
    <reaction evidence="1">
        <text>[(1-&gt;4)-alpha-D-glucosyl](n) + ADP-alpha-D-glucose = [(1-&gt;4)-alpha-D-glucosyl](n+1) + ADP + H(+)</text>
        <dbReference type="Rhea" id="RHEA:18189"/>
        <dbReference type="Rhea" id="RHEA-COMP:9584"/>
        <dbReference type="Rhea" id="RHEA-COMP:9587"/>
        <dbReference type="ChEBI" id="CHEBI:15378"/>
        <dbReference type="ChEBI" id="CHEBI:15444"/>
        <dbReference type="ChEBI" id="CHEBI:57498"/>
        <dbReference type="ChEBI" id="CHEBI:456216"/>
        <dbReference type="EC" id="2.4.1.21"/>
    </reaction>
</comment>
<sequence length="381" mass="41848">MAPIAKVGGMGDVVTALGRAVQEEGHSVECIIPKYDSINYSQVEQLRQEGGFAFGGTNVRVWKGIVDGLPTTFLEPENGHFWRGCIYGRNDDSVRFGFFCGAALQYLKTYNVQPSIIHCHDWPSAPVAWGDRMGAKCIFTIHNLSYGADLVARAMAACDVATTVSPTYAQEISGHSAVAPHLGKLYGIRNGIDTDVWDPSSDPHLPVAYSPDAALEGKDAARRALRSKLNLSQIDVPIVGCVTRLVAQKGIHLIKHAAWRTLERGAQFVLLGSAPDGRVQMIAMQYGTVPVVRKTGGLADTVFDVDHEEQRAAAAGMETNGFVFESVDAAGMDYALNRALSMWYSDKAGWRQLVHRVMRQDWSWYSPALDYVELYYKAMRS</sequence>
<evidence type="ECO:0000259" key="7">
    <source>
        <dbReference type="Pfam" id="PF08323"/>
    </source>
</evidence>
<dbReference type="SUPFAM" id="SSF53756">
    <property type="entry name" value="UDP-Glycosyltransferase/glycogen phosphorylase"/>
    <property type="match status" value="1"/>
</dbReference>
<dbReference type="Pfam" id="PF08323">
    <property type="entry name" value="Glyco_transf_5"/>
    <property type="match status" value="1"/>
</dbReference>
<evidence type="ECO:0000256" key="1">
    <source>
        <dbReference type="ARBA" id="ARBA00001478"/>
    </source>
</evidence>
<keyword evidence="9" id="KW-1185">Reference proteome</keyword>
<dbReference type="Gene3D" id="3.40.50.2000">
    <property type="entry name" value="Glycogen Phosphorylase B"/>
    <property type="match status" value="4"/>
</dbReference>
<dbReference type="AlphaFoldDB" id="A0A699YTW2"/>
<evidence type="ECO:0000256" key="2">
    <source>
        <dbReference type="ARBA" id="ARBA00004727"/>
    </source>
</evidence>
<keyword evidence="4" id="KW-0328">Glycosyltransferase</keyword>
<dbReference type="CDD" id="cd03791">
    <property type="entry name" value="GT5_Glycogen_synthase_DULL1-like"/>
    <property type="match status" value="1"/>
</dbReference>
<dbReference type="InterPro" id="IPR013534">
    <property type="entry name" value="Starch_synth_cat_dom"/>
</dbReference>
<evidence type="ECO:0000256" key="5">
    <source>
        <dbReference type="ARBA" id="ARBA00022679"/>
    </source>
</evidence>
<proteinExistence type="predicted"/>
<evidence type="ECO:0000256" key="6">
    <source>
        <dbReference type="ARBA" id="ARBA00022922"/>
    </source>
</evidence>
<feature type="non-terminal residue" evidence="8">
    <location>
        <position position="1"/>
    </location>
</feature>
<keyword evidence="5" id="KW-0808">Transferase</keyword>
<organism evidence="8 9">
    <name type="scientific">Haematococcus lacustris</name>
    <name type="common">Green alga</name>
    <name type="synonym">Haematococcus pluvialis</name>
    <dbReference type="NCBI Taxonomy" id="44745"/>
    <lineage>
        <taxon>Eukaryota</taxon>
        <taxon>Viridiplantae</taxon>
        <taxon>Chlorophyta</taxon>
        <taxon>core chlorophytes</taxon>
        <taxon>Chlorophyceae</taxon>
        <taxon>CS clade</taxon>
        <taxon>Chlamydomonadales</taxon>
        <taxon>Haematococcaceae</taxon>
        <taxon>Haematococcus</taxon>
    </lineage>
</organism>
<feature type="domain" description="Starch synthase catalytic" evidence="7">
    <location>
        <begin position="1"/>
        <end position="176"/>
    </location>
</feature>
<dbReference type="UniPathway" id="UPA00152"/>
<reference evidence="8 9" key="1">
    <citation type="submission" date="2020-02" db="EMBL/GenBank/DDBJ databases">
        <title>Draft genome sequence of Haematococcus lacustris strain NIES-144.</title>
        <authorList>
            <person name="Morimoto D."/>
            <person name="Nakagawa S."/>
            <person name="Yoshida T."/>
            <person name="Sawayama S."/>
        </authorList>
    </citation>
    <scope>NUCLEOTIDE SEQUENCE [LARGE SCALE GENOMIC DNA]</scope>
    <source>
        <strain evidence="8 9">NIES-144</strain>
    </source>
</reference>
<comment type="caution">
    <text evidence="8">The sequence shown here is derived from an EMBL/GenBank/DDBJ whole genome shotgun (WGS) entry which is preliminary data.</text>
</comment>
<dbReference type="Proteomes" id="UP000485058">
    <property type="component" value="Unassembled WGS sequence"/>
</dbReference>
<evidence type="ECO:0000313" key="8">
    <source>
        <dbReference type="EMBL" id="GFH13657.1"/>
    </source>
</evidence>
<dbReference type="GO" id="GO:0019252">
    <property type="term" value="P:starch biosynthetic process"/>
    <property type="evidence" value="ECO:0007669"/>
    <property type="project" value="UniProtKB-UniPathway"/>
</dbReference>
<protein>
    <recommendedName>
        <fullName evidence="3">starch synthase</fullName>
        <ecNumber evidence="3">2.4.1.21</ecNumber>
    </recommendedName>
</protein>
<gene>
    <name evidence="8" type="ORF">HaLaN_09586</name>
</gene>
<evidence type="ECO:0000256" key="3">
    <source>
        <dbReference type="ARBA" id="ARBA00012588"/>
    </source>
</evidence>
<keyword evidence="6" id="KW-0750">Starch biosynthesis</keyword>
<dbReference type="PANTHER" id="PTHR46083">
    <property type="match status" value="1"/>
</dbReference>
<dbReference type="GO" id="GO:0009011">
    <property type="term" value="F:alpha-1,4-glucan glucosyltransferase (ADP-glucose donor) activity"/>
    <property type="evidence" value="ECO:0007669"/>
    <property type="project" value="UniProtKB-EC"/>
</dbReference>
<comment type="pathway">
    <text evidence="2">Glycan biosynthesis; starch biosynthesis.</text>
</comment>
<accession>A0A699YTW2</accession>
<dbReference type="EMBL" id="BLLF01000636">
    <property type="protein sequence ID" value="GFH13657.1"/>
    <property type="molecule type" value="Genomic_DNA"/>
</dbReference>